<dbReference type="Proteomes" id="UP001163046">
    <property type="component" value="Unassembled WGS sequence"/>
</dbReference>
<accession>A0A9X0CC96</accession>
<keyword evidence="3" id="KW-1185">Reference proteome</keyword>
<sequence>MFSMDDTNEPSQDPTGADIKLNSERQFLQDEVVDMKTADSALPSMREMLDVISESAELAQNLQALMLTSPCSTNTSDDSTVTNNSAESKAKQEPESTDSTLEPPGHVVNSSSQSRTTTTILCYDENFQALNISLQHRDSIEFNVDAKNGEHVFALEADGDADVAGLSTRRKRKKHQPQREKSTTNVEPGKRIKTEWRFPMSLSDFTDSENLDNDIGHWLANLISSLLSEAQDLDDFESVIKLLDEAMKLRESSIPDCIKKLAKAIQCMSTLVGNEDSIIRYNVLLTETQFALAEFYTKEGDYLAALHCLKTLESSLTLYQEAQKSRLYAKFAKVMENCLEFSVDFTSHEIEIEGASNAPISNGNPSEVVLCYFQKALNFSNKEPSATKREIIQRCCYLGRAAVLMKCWKKQTENVKDLTEARENLSSTERLFDRISPAMQCQFHLTEAFLFYYDGRYQMATYKAQAAHKIADKEHFLERKCLGSKRLHFLLAELDKNRTSYTVKHEEEALDI</sequence>
<dbReference type="EMBL" id="MU827836">
    <property type="protein sequence ID" value="KAJ7319450.1"/>
    <property type="molecule type" value="Genomic_DNA"/>
</dbReference>
<feature type="compositionally biased region" description="Basic and acidic residues" evidence="1">
    <location>
        <begin position="177"/>
        <end position="187"/>
    </location>
</feature>
<reference evidence="2" key="1">
    <citation type="submission" date="2023-01" db="EMBL/GenBank/DDBJ databases">
        <title>Genome assembly of the deep-sea coral Lophelia pertusa.</title>
        <authorList>
            <person name="Herrera S."/>
            <person name="Cordes E."/>
        </authorList>
    </citation>
    <scope>NUCLEOTIDE SEQUENCE</scope>
    <source>
        <strain evidence="2">USNM1676648</strain>
        <tissue evidence="2">Polyp</tissue>
    </source>
</reference>
<proteinExistence type="predicted"/>
<protein>
    <submittedName>
        <fullName evidence="2">Uncharacterized protein</fullName>
    </submittedName>
</protein>
<evidence type="ECO:0000256" key="1">
    <source>
        <dbReference type="SAM" id="MobiDB-lite"/>
    </source>
</evidence>
<feature type="region of interest" description="Disordered" evidence="1">
    <location>
        <begin position="1"/>
        <end position="23"/>
    </location>
</feature>
<organism evidence="2 3">
    <name type="scientific">Desmophyllum pertusum</name>
    <dbReference type="NCBI Taxonomy" id="174260"/>
    <lineage>
        <taxon>Eukaryota</taxon>
        <taxon>Metazoa</taxon>
        <taxon>Cnidaria</taxon>
        <taxon>Anthozoa</taxon>
        <taxon>Hexacorallia</taxon>
        <taxon>Scleractinia</taxon>
        <taxon>Caryophylliina</taxon>
        <taxon>Caryophylliidae</taxon>
        <taxon>Desmophyllum</taxon>
    </lineage>
</organism>
<name>A0A9X0CC96_9CNID</name>
<evidence type="ECO:0000313" key="3">
    <source>
        <dbReference type="Proteomes" id="UP001163046"/>
    </source>
</evidence>
<dbReference type="OrthoDB" id="10459267at2759"/>
<gene>
    <name evidence="2" type="ORF">OS493_036216</name>
</gene>
<evidence type="ECO:0000313" key="2">
    <source>
        <dbReference type="EMBL" id="KAJ7319450.1"/>
    </source>
</evidence>
<feature type="region of interest" description="Disordered" evidence="1">
    <location>
        <begin position="168"/>
        <end position="187"/>
    </location>
</feature>
<feature type="compositionally biased region" description="Low complexity" evidence="1">
    <location>
        <begin position="72"/>
        <end position="85"/>
    </location>
</feature>
<feature type="region of interest" description="Disordered" evidence="1">
    <location>
        <begin position="69"/>
        <end position="115"/>
    </location>
</feature>
<comment type="caution">
    <text evidence="2">The sequence shown here is derived from an EMBL/GenBank/DDBJ whole genome shotgun (WGS) entry which is preliminary data.</text>
</comment>
<dbReference type="AlphaFoldDB" id="A0A9X0CC96"/>